<dbReference type="Gene3D" id="3.30.70.100">
    <property type="match status" value="1"/>
</dbReference>
<name>A0A223NVC5_9SPHI</name>
<evidence type="ECO:0000259" key="1">
    <source>
        <dbReference type="PROSITE" id="PS50925"/>
    </source>
</evidence>
<keyword evidence="3" id="KW-1185">Reference proteome</keyword>
<sequence>MKQIVYISSAVRLMQDNELLAILKSAQKNNKAYNITGVLLYSGGTFIQAIEGEAKDVDKLYDIVDLDPRHKSLIKLLDKSLTERNFPDWSMGFAAVDEDNTKEIAGFLGSTDEILNSENNNAAVNILKTFITTNNLVITH</sequence>
<evidence type="ECO:0000313" key="2">
    <source>
        <dbReference type="EMBL" id="ASU33501.1"/>
    </source>
</evidence>
<dbReference type="Pfam" id="PF04940">
    <property type="entry name" value="BLUF"/>
    <property type="match status" value="1"/>
</dbReference>
<dbReference type="EMBL" id="CP022743">
    <property type="protein sequence ID" value="ASU33501.1"/>
    <property type="molecule type" value="Genomic_DNA"/>
</dbReference>
<proteinExistence type="predicted"/>
<dbReference type="PROSITE" id="PS50925">
    <property type="entry name" value="BLUF"/>
    <property type="match status" value="1"/>
</dbReference>
<dbReference type="GO" id="GO:0071949">
    <property type="term" value="F:FAD binding"/>
    <property type="evidence" value="ECO:0007669"/>
    <property type="project" value="InterPro"/>
</dbReference>
<organism evidence="2 3">
    <name type="scientific">Mucilaginibacter xinganensis</name>
    <dbReference type="NCBI Taxonomy" id="1234841"/>
    <lineage>
        <taxon>Bacteria</taxon>
        <taxon>Pseudomonadati</taxon>
        <taxon>Bacteroidota</taxon>
        <taxon>Sphingobacteriia</taxon>
        <taxon>Sphingobacteriales</taxon>
        <taxon>Sphingobacteriaceae</taxon>
        <taxon>Mucilaginibacter</taxon>
    </lineage>
</organism>
<dbReference type="GO" id="GO:0009882">
    <property type="term" value="F:blue light photoreceptor activity"/>
    <property type="evidence" value="ECO:0007669"/>
    <property type="project" value="InterPro"/>
</dbReference>
<dbReference type="SMART" id="SM01034">
    <property type="entry name" value="BLUF"/>
    <property type="match status" value="1"/>
</dbReference>
<dbReference type="SUPFAM" id="SSF54975">
    <property type="entry name" value="Acylphosphatase/BLUF domain-like"/>
    <property type="match status" value="1"/>
</dbReference>
<dbReference type="InterPro" id="IPR007024">
    <property type="entry name" value="BLUF_domain"/>
</dbReference>
<gene>
    <name evidence="2" type="ORF">MuYL_1603</name>
</gene>
<dbReference type="KEGG" id="muc:MuYL_1603"/>
<dbReference type="InterPro" id="IPR036046">
    <property type="entry name" value="Acylphosphatase-like_dom_sf"/>
</dbReference>
<reference evidence="2 3" key="1">
    <citation type="submission" date="2017-08" db="EMBL/GenBank/DDBJ databases">
        <title>Complete genome sequence of Mucilaginibacter sp. strain BJC16-A31.</title>
        <authorList>
            <consortium name="Henan University of Science and Technology"/>
            <person name="You X."/>
        </authorList>
    </citation>
    <scope>NUCLEOTIDE SEQUENCE [LARGE SCALE GENOMIC DNA]</scope>
    <source>
        <strain evidence="2 3">BJC16-A31</strain>
    </source>
</reference>
<dbReference type="Proteomes" id="UP000215002">
    <property type="component" value="Chromosome"/>
</dbReference>
<feature type="domain" description="BLUF" evidence="1">
    <location>
        <begin position="1"/>
        <end position="92"/>
    </location>
</feature>
<dbReference type="RefSeq" id="WP_094569950.1">
    <property type="nucleotide sequence ID" value="NZ_CP022743.1"/>
</dbReference>
<accession>A0A223NVC5</accession>
<evidence type="ECO:0000313" key="3">
    <source>
        <dbReference type="Proteomes" id="UP000215002"/>
    </source>
</evidence>
<dbReference type="OrthoDB" id="1122028at2"/>
<protein>
    <recommendedName>
        <fullName evidence="1">BLUF domain-containing protein</fullName>
    </recommendedName>
</protein>
<dbReference type="AlphaFoldDB" id="A0A223NVC5"/>